<proteinExistence type="predicted"/>
<comment type="caution">
    <text evidence="2">The sequence shown here is derived from an EMBL/GenBank/DDBJ whole genome shotgun (WGS) entry which is preliminary data.</text>
</comment>
<reference evidence="2 3" key="1">
    <citation type="submission" date="2016-06" db="EMBL/GenBank/DDBJ databases">
        <title>Living apart together: crosstalk between the core and supernumerary genomes in a fungal plant pathogen.</title>
        <authorList>
            <person name="Vanheule A."/>
            <person name="Audenaert K."/>
            <person name="Warris S."/>
            <person name="Van De Geest H."/>
            <person name="Schijlen E."/>
            <person name="Hofte M."/>
            <person name="De Saeger S."/>
            <person name="Haesaert G."/>
            <person name="Waalwijk C."/>
            <person name="Van Der Lee T."/>
        </authorList>
    </citation>
    <scope>NUCLEOTIDE SEQUENCE [LARGE SCALE GENOMIC DNA]</scope>
    <source>
        <strain evidence="2 3">2516</strain>
    </source>
</reference>
<feature type="region of interest" description="Disordered" evidence="1">
    <location>
        <begin position="1"/>
        <end position="72"/>
    </location>
</feature>
<dbReference type="Proteomes" id="UP000091967">
    <property type="component" value="Unassembled WGS sequence"/>
</dbReference>
<organism evidence="2 3">
    <name type="scientific">Fusarium poae</name>
    <dbReference type="NCBI Taxonomy" id="36050"/>
    <lineage>
        <taxon>Eukaryota</taxon>
        <taxon>Fungi</taxon>
        <taxon>Dikarya</taxon>
        <taxon>Ascomycota</taxon>
        <taxon>Pezizomycotina</taxon>
        <taxon>Sordariomycetes</taxon>
        <taxon>Hypocreomycetidae</taxon>
        <taxon>Hypocreales</taxon>
        <taxon>Nectriaceae</taxon>
        <taxon>Fusarium</taxon>
    </lineage>
</organism>
<keyword evidence="3" id="KW-1185">Reference proteome</keyword>
<name>A0A1B8AWS5_FUSPO</name>
<feature type="compositionally biased region" description="Polar residues" evidence="1">
    <location>
        <begin position="1"/>
        <end position="11"/>
    </location>
</feature>
<evidence type="ECO:0000313" key="3">
    <source>
        <dbReference type="Proteomes" id="UP000091967"/>
    </source>
</evidence>
<dbReference type="EMBL" id="LYXU01000002">
    <property type="protein sequence ID" value="OBS24947.1"/>
    <property type="molecule type" value="Genomic_DNA"/>
</dbReference>
<protein>
    <submittedName>
        <fullName evidence="2">Uncharacterized protein</fullName>
    </submittedName>
</protein>
<evidence type="ECO:0000313" key="2">
    <source>
        <dbReference type="EMBL" id="OBS24947.1"/>
    </source>
</evidence>
<dbReference type="AlphaFoldDB" id="A0A1B8AWS5"/>
<feature type="compositionally biased region" description="Polar residues" evidence="1">
    <location>
        <begin position="19"/>
        <end position="43"/>
    </location>
</feature>
<accession>A0A1B8AWS5</accession>
<gene>
    <name evidence="2" type="ORF">FPOA_05483</name>
</gene>
<evidence type="ECO:0000256" key="1">
    <source>
        <dbReference type="SAM" id="MobiDB-lite"/>
    </source>
</evidence>
<sequence length="262" mass="29566">MYSELDSTPNTNRKRAGDESSTQPPVKRQSNTTTSIDSQTAPTIGTEVEQPVPSSETDQAKSNATDENTKSIRLRIEQYKHRLQILEAERNAISQNGDPEAFNKAKRFLVTNHLNLAATVAKLHKIEDLIRQVAKVIRDCHDVVPAQLHQALQASVADRDSCHTELQKMTQLLKDAIDKDYETGVKFNAIERQIDELKSNLWMAEQDLTNTHLQQRLDALSHVKVSKLTYDQRLRLDKLVGQVTEVLNEEPGTLPHDLSITK</sequence>
<feature type="compositionally biased region" description="Polar residues" evidence="1">
    <location>
        <begin position="52"/>
        <end position="66"/>
    </location>
</feature>